<comment type="similarity">
    <text evidence="8">Belongs to the binding-protein-dependent transport system permease family. LivHM subfamily.</text>
</comment>
<evidence type="ECO:0000256" key="4">
    <source>
        <dbReference type="ARBA" id="ARBA00022692"/>
    </source>
</evidence>
<evidence type="ECO:0000256" key="2">
    <source>
        <dbReference type="ARBA" id="ARBA00022448"/>
    </source>
</evidence>
<evidence type="ECO:0000256" key="3">
    <source>
        <dbReference type="ARBA" id="ARBA00022475"/>
    </source>
</evidence>
<reference evidence="10 11" key="1">
    <citation type="submission" date="2022-07" db="EMBL/GenBank/DDBJ databases">
        <title>Novel species in genus cellulomonas.</title>
        <authorList>
            <person name="Ye L."/>
        </authorList>
    </citation>
    <scope>NUCLEOTIDE SEQUENCE [LARGE SCALE GENOMIC DNA]</scope>
    <source>
        <strain evidence="11">zg-Y338</strain>
    </source>
</reference>
<evidence type="ECO:0000313" key="11">
    <source>
        <dbReference type="Proteomes" id="UP001316189"/>
    </source>
</evidence>
<dbReference type="PANTHER" id="PTHR11795">
    <property type="entry name" value="BRANCHED-CHAIN AMINO ACID TRANSPORT SYSTEM PERMEASE PROTEIN LIVH"/>
    <property type="match status" value="1"/>
</dbReference>
<dbReference type="CDD" id="cd06582">
    <property type="entry name" value="TM_PBP1_LivH_like"/>
    <property type="match status" value="1"/>
</dbReference>
<feature type="transmembrane region" description="Helical" evidence="9">
    <location>
        <begin position="222"/>
        <end position="251"/>
    </location>
</feature>
<feature type="transmembrane region" description="Helical" evidence="9">
    <location>
        <begin position="142"/>
        <end position="160"/>
    </location>
</feature>
<dbReference type="InterPro" id="IPR001851">
    <property type="entry name" value="ABC_transp_permease"/>
</dbReference>
<evidence type="ECO:0000256" key="9">
    <source>
        <dbReference type="SAM" id="Phobius"/>
    </source>
</evidence>
<proteinExistence type="inferred from homology"/>
<dbReference type="RefSeq" id="WP_227570505.1">
    <property type="nucleotide sequence ID" value="NZ_CP101988.1"/>
</dbReference>
<evidence type="ECO:0000256" key="7">
    <source>
        <dbReference type="ARBA" id="ARBA00023136"/>
    </source>
</evidence>
<keyword evidence="4 9" id="KW-0812">Transmembrane</keyword>
<evidence type="ECO:0000256" key="5">
    <source>
        <dbReference type="ARBA" id="ARBA00022970"/>
    </source>
</evidence>
<feature type="transmembrane region" description="Helical" evidence="9">
    <location>
        <begin position="34"/>
        <end position="53"/>
    </location>
</feature>
<feature type="transmembrane region" description="Helical" evidence="9">
    <location>
        <begin position="59"/>
        <end position="78"/>
    </location>
</feature>
<evidence type="ECO:0000313" key="10">
    <source>
        <dbReference type="EMBL" id="UUI76260.1"/>
    </source>
</evidence>
<organism evidence="10 11">
    <name type="scientific">Cellulomonas chengniuliangii</name>
    <dbReference type="NCBI Taxonomy" id="2968084"/>
    <lineage>
        <taxon>Bacteria</taxon>
        <taxon>Bacillati</taxon>
        <taxon>Actinomycetota</taxon>
        <taxon>Actinomycetes</taxon>
        <taxon>Micrococcales</taxon>
        <taxon>Cellulomonadaceae</taxon>
        <taxon>Cellulomonas</taxon>
    </lineage>
</organism>
<dbReference type="EMBL" id="CP101988">
    <property type="protein sequence ID" value="UUI76260.1"/>
    <property type="molecule type" value="Genomic_DNA"/>
</dbReference>
<dbReference type="InterPro" id="IPR052157">
    <property type="entry name" value="BCAA_transport_permease"/>
</dbReference>
<comment type="subcellular location">
    <subcellularLocation>
        <location evidence="1">Cell membrane</location>
        <topology evidence="1">Multi-pass membrane protein</topology>
    </subcellularLocation>
</comment>
<feature type="transmembrane region" description="Helical" evidence="9">
    <location>
        <begin position="90"/>
        <end position="113"/>
    </location>
</feature>
<protein>
    <submittedName>
        <fullName evidence="10">Branched-chain amino acid ABC transporter permease</fullName>
    </submittedName>
</protein>
<keyword evidence="6 9" id="KW-1133">Transmembrane helix</keyword>
<feature type="transmembrane region" description="Helical" evidence="9">
    <location>
        <begin position="258"/>
        <end position="278"/>
    </location>
</feature>
<feature type="transmembrane region" description="Helical" evidence="9">
    <location>
        <begin position="188"/>
        <end position="210"/>
    </location>
</feature>
<keyword evidence="3" id="KW-1003">Cell membrane</keyword>
<keyword evidence="5" id="KW-0029">Amino-acid transport</keyword>
<feature type="transmembrane region" description="Helical" evidence="9">
    <location>
        <begin position="12"/>
        <end position="29"/>
    </location>
</feature>
<sequence>MDHFLHLLSSGLARGAVFAVFALALVLIWRAARIVNFAQGAMAAATTYVAFAVTTATGSYWLGLGAAVLGGAALGFAVERGVMRHVAGRSPLNSVIVALGVVMVLQAVLGIAFGNDYKPMAVPFSMEPLWVAGTPLLSPYDLYVLGAVAVLLVAFGLLFTRTSVGLRMRAAAFAPETSRLLGVPVSRMLTLGWALSAAVGALAAVLVIPTELGLNPHATDTLFVYAFTVAIVGGLDSPVGAALGGLAVGVLLSMVTGYLGSTLAPIAVLALLVVVLIARPSGIFSARQVRQA</sequence>
<evidence type="ECO:0000256" key="6">
    <source>
        <dbReference type="ARBA" id="ARBA00022989"/>
    </source>
</evidence>
<keyword evidence="7 9" id="KW-0472">Membrane</keyword>
<accession>A0ABY5L2V5</accession>
<gene>
    <name evidence="10" type="ORF">NP064_05015</name>
</gene>
<evidence type="ECO:0000256" key="1">
    <source>
        <dbReference type="ARBA" id="ARBA00004651"/>
    </source>
</evidence>
<name>A0ABY5L2V5_9CELL</name>
<evidence type="ECO:0000256" key="8">
    <source>
        <dbReference type="ARBA" id="ARBA00037998"/>
    </source>
</evidence>
<keyword evidence="11" id="KW-1185">Reference proteome</keyword>
<dbReference type="Pfam" id="PF02653">
    <property type="entry name" value="BPD_transp_2"/>
    <property type="match status" value="1"/>
</dbReference>
<dbReference type="PANTHER" id="PTHR11795:SF451">
    <property type="entry name" value="ABC TRANSPORTER PERMEASE PROTEIN"/>
    <property type="match status" value="1"/>
</dbReference>
<keyword evidence="2" id="KW-0813">Transport</keyword>
<dbReference type="Proteomes" id="UP001316189">
    <property type="component" value="Chromosome"/>
</dbReference>